<organism evidence="2 3">
    <name type="scientific">Streptomyces goshikiensis</name>
    <dbReference type="NCBI Taxonomy" id="1942"/>
    <lineage>
        <taxon>Bacteria</taxon>
        <taxon>Bacillati</taxon>
        <taxon>Actinomycetota</taxon>
        <taxon>Actinomycetes</taxon>
        <taxon>Kitasatosporales</taxon>
        <taxon>Streptomycetaceae</taxon>
        <taxon>Streptomyces</taxon>
    </lineage>
</organism>
<protein>
    <submittedName>
        <fullName evidence="2">Class I SAM-dependent methyltransferase</fullName>
    </submittedName>
</protein>
<keyword evidence="3" id="KW-1185">Reference proteome</keyword>
<gene>
    <name evidence="2" type="ORF">OHU17_03750</name>
</gene>
<keyword evidence="2" id="KW-0489">Methyltransferase</keyword>
<feature type="domain" description="Methyltransferase type 11" evidence="1">
    <location>
        <begin position="37"/>
        <end position="130"/>
    </location>
</feature>
<evidence type="ECO:0000313" key="2">
    <source>
        <dbReference type="EMBL" id="WUO44996.1"/>
    </source>
</evidence>
<sequence>MWAAGEAYEPYVGRWSRLVAAEFVRRLAAAPGGSWRDIGCGTGAVARAVLAAAAPRRVVGVDPAESYVRHARRHLAGPRADFVVGDALALPFPDGRATAAVSGLVLNFVPDPARAAAEMVRVVGPGGTVAVYLWDYGEGGMRAIRAFWDAARALDRRAEALDEAVRFPLAGRKPLRELLTGAGLAGVETGEITVPTRFRDFDDYWGPFLGGQGPAPAYVASLPEDHRAELRERLRATLPRACDGSIRLTARAWTAWGARPPG</sequence>
<dbReference type="Gene3D" id="3.40.50.150">
    <property type="entry name" value="Vaccinia Virus protein VP39"/>
    <property type="match status" value="1"/>
</dbReference>
<reference evidence="2" key="1">
    <citation type="submission" date="2022-10" db="EMBL/GenBank/DDBJ databases">
        <title>The complete genomes of actinobacterial strains from the NBC collection.</title>
        <authorList>
            <person name="Joergensen T.S."/>
            <person name="Alvarez Arevalo M."/>
            <person name="Sterndorff E.B."/>
            <person name="Faurdal D."/>
            <person name="Vuksanovic O."/>
            <person name="Mourched A.-S."/>
            <person name="Charusanti P."/>
            <person name="Shaw S."/>
            <person name="Blin K."/>
            <person name="Weber T."/>
        </authorList>
    </citation>
    <scope>NUCLEOTIDE SEQUENCE</scope>
    <source>
        <strain evidence="2">NBC_00283</strain>
    </source>
</reference>
<evidence type="ECO:0000259" key="1">
    <source>
        <dbReference type="Pfam" id="PF08241"/>
    </source>
</evidence>
<dbReference type="InterPro" id="IPR029063">
    <property type="entry name" value="SAM-dependent_MTases_sf"/>
</dbReference>
<proteinExistence type="predicted"/>
<keyword evidence="2" id="KW-0808">Transferase</keyword>
<evidence type="ECO:0000313" key="3">
    <source>
        <dbReference type="Proteomes" id="UP001432075"/>
    </source>
</evidence>
<accession>A0ABZ1RE39</accession>
<dbReference type="GO" id="GO:0008168">
    <property type="term" value="F:methyltransferase activity"/>
    <property type="evidence" value="ECO:0007669"/>
    <property type="project" value="UniProtKB-KW"/>
</dbReference>
<dbReference type="Pfam" id="PF08241">
    <property type="entry name" value="Methyltransf_11"/>
    <property type="match status" value="1"/>
</dbReference>
<dbReference type="RefSeq" id="WP_328775218.1">
    <property type="nucleotide sequence ID" value="NZ_CP108057.1"/>
</dbReference>
<dbReference type="Proteomes" id="UP001432075">
    <property type="component" value="Chromosome"/>
</dbReference>
<name>A0ABZ1RE39_9ACTN</name>
<dbReference type="GO" id="GO:0032259">
    <property type="term" value="P:methylation"/>
    <property type="evidence" value="ECO:0007669"/>
    <property type="project" value="UniProtKB-KW"/>
</dbReference>
<dbReference type="InterPro" id="IPR013216">
    <property type="entry name" value="Methyltransf_11"/>
</dbReference>
<dbReference type="PANTHER" id="PTHR43591">
    <property type="entry name" value="METHYLTRANSFERASE"/>
    <property type="match status" value="1"/>
</dbReference>
<dbReference type="SUPFAM" id="SSF53335">
    <property type="entry name" value="S-adenosyl-L-methionine-dependent methyltransferases"/>
    <property type="match status" value="1"/>
</dbReference>
<dbReference type="CDD" id="cd02440">
    <property type="entry name" value="AdoMet_MTases"/>
    <property type="match status" value="1"/>
</dbReference>
<dbReference type="EMBL" id="CP108057">
    <property type="protein sequence ID" value="WUO44996.1"/>
    <property type="molecule type" value="Genomic_DNA"/>
</dbReference>